<dbReference type="Pfam" id="PF00837">
    <property type="entry name" value="T4_deiodinase"/>
    <property type="match status" value="1"/>
</dbReference>
<dbReference type="Gene3D" id="3.40.30.10">
    <property type="entry name" value="Glutaredoxin"/>
    <property type="match status" value="1"/>
</dbReference>
<dbReference type="EMBL" id="CAJOBS010002229">
    <property type="protein sequence ID" value="CAF4800839.1"/>
    <property type="molecule type" value="Genomic_DNA"/>
</dbReference>
<gene>
    <name evidence="3" type="ORF">KIK155_LOCUS9790</name>
    <name evidence="4" type="ORF">TOA249_LOCUS23349</name>
</gene>
<keyword evidence="1" id="KW-0560">Oxidoreductase</keyword>
<evidence type="ECO:0000313" key="4">
    <source>
        <dbReference type="EMBL" id="CAF4800839.1"/>
    </source>
</evidence>
<sequence>MKRHATSPKRKLGESLNTSQQYRSALTQAIKAAIHAEQSPPVGDNKSAKQYPLPPQLPYSNRRPSSDAHIRMPTKVRCRMLFPSSGHTGFDTIKISSEMPPLETVREMILYETRLRLSDPIQELMDLYHMDEDSVTFIHDVIQQHVVEHFGYRDVNALRTALHRFPDDPIVKEAFYGDALFRSYTPKGMRFLVIYIAEAHARDQWPVGNTISSVNQPTELDQRLENARRSKNDLKFEMPMLVDNMDNSFHETYGSWPFRFYAIYDGRLVMKPEPDKDMYTYNLNELEKWVTNFYA</sequence>
<protein>
    <recommendedName>
        <fullName evidence="1">Iodothyronine deiodinase</fullName>
    </recommendedName>
</protein>
<evidence type="ECO:0000256" key="1">
    <source>
        <dbReference type="RuleBase" id="RU000676"/>
    </source>
</evidence>
<keyword evidence="1" id="KW-0712">Selenocysteine</keyword>
<dbReference type="Proteomes" id="UP000663865">
    <property type="component" value="Unassembled WGS sequence"/>
</dbReference>
<reference evidence="3" key="1">
    <citation type="submission" date="2021-02" db="EMBL/GenBank/DDBJ databases">
        <authorList>
            <person name="Nowell W R."/>
        </authorList>
    </citation>
    <scope>NUCLEOTIDE SEQUENCE</scope>
</reference>
<dbReference type="AlphaFoldDB" id="A0A818BQ83"/>
<dbReference type="GO" id="GO:0004800">
    <property type="term" value="F:thyroxine 5'-deiodinase activity"/>
    <property type="evidence" value="ECO:0007669"/>
    <property type="project" value="InterPro"/>
</dbReference>
<evidence type="ECO:0000313" key="3">
    <source>
        <dbReference type="EMBL" id="CAF3419348.1"/>
    </source>
</evidence>
<feature type="compositionally biased region" description="Basic residues" evidence="2">
    <location>
        <begin position="1"/>
        <end position="10"/>
    </location>
</feature>
<dbReference type="PANTHER" id="PTHR11781">
    <property type="entry name" value="IODOTHYRONINE DEIODINASE"/>
    <property type="match status" value="1"/>
</dbReference>
<accession>A0A818BQ83</accession>
<evidence type="ECO:0000256" key="2">
    <source>
        <dbReference type="SAM" id="MobiDB-lite"/>
    </source>
</evidence>
<dbReference type="EMBL" id="CAJNYV010001397">
    <property type="protein sequence ID" value="CAF3419348.1"/>
    <property type="molecule type" value="Genomic_DNA"/>
</dbReference>
<keyword evidence="1" id="KW-0893">Thyroid hormones biosynthesis</keyword>
<evidence type="ECO:0000313" key="5">
    <source>
        <dbReference type="Proteomes" id="UP000663865"/>
    </source>
</evidence>
<feature type="region of interest" description="Disordered" evidence="2">
    <location>
        <begin position="1"/>
        <end position="20"/>
    </location>
</feature>
<comment type="similarity">
    <text evidence="1">Belongs to the iodothyronine deiodinase family.</text>
</comment>
<dbReference type="InterPro" id="IPR000643">
    <property type="entry name" value="Iodothyronine_deiodinase"/>
</dbReference>
<comment type="caution">
    <text evidence="3">The sequence shown here is derived from an EMBL/GenBank/DDBJ whole genome shotgun (WGS) entry which is preliminary data.</text>
</comment>
<proteinExistence type="inferred from homology"/>
<dbReference type="PANTHER" id="PTHR11781:SF22">
    <property type="entry name" value="TYPE I IODOTHYRONINE DEIODINASE"/>
    <property type="match status" value="1"/>
</dbReference>
<dbReference type="GO" id="GO:0042446">
    <property type="term" value="P:hormone biosynthetic process"/>
    <property type="evidence" value="ECO:0007669"/>
    <property type="project" value="UniProtKB-KW"/>
</dbReference>
<feature type="region of interest" description="Disordered" evidence="2">
    <location>
        <begin position="32"/>
        <end position="67"/>
    </location>
</feature>
<name>A0A818BQ83_9BILA</name>
<organism evidence="3 5">
    <name type="scientific">Rotaria socialis</name>
    <dbReference type="NCBI Taxonomy" id="392032"/>
    <lineage>
        <taxon>Eukaryota</taxon>
        <taxon>Metazoa</taxon>
        <taxon>Spiralia</taxon>
        <taxon>Gnathifera</taxon>
        <taxon>Rotifera</taxon>
        <taxon>Eurotatoria</taxon>
        <taxon>Bdelloidea</taxon>
        <taxon>Philodinida</taxon>
        <taxon>Philodinidae</taxon>
        <taxon>Rotaria</taxon>
    </lineage>
</organism>
<dbReference type="Proteomes" id="UP000663838">
    <property type="component" value="Unassembled WGS sequence"/>
</dbReference>
<comment type="function">
    <text evidence="1">Responsible for the deiodination of T4 (3,5,3',5'-tetraiodothyronine).</text>
</comment>